<dbReference type="NCBIfam" id="TIGR03593">
    <property type="entry name" value="yidC_nterm"/>
    <property type="match status" value="1"/>
</dbReference>
<dbReference type="InterPro" id="IPR001708">
    <property type="entry name" value="YidC/ALB3/OXA1/COX18"/>
</dbReference>
<dbReference type="InterPro" id="IPR028053">
    <property type="entry name" value="Membr_insert_YidC_N"/>
</dbReference>
<evidence type="ECO:0000256" key="13">
    <source>
        <dbReference type="HAMAP-Rule" id="MF_01810"/>
    </source>
</evidence>
<evidence type="ECO:0000256" key="10">
    <source>
        <dbReference type="ARBA" id="ARBA00023186"/>
    </source>
</evidence>
<evidence type="ECO:0000256" key="3">
    <source>
        <dbReference type="ARBA" id="ARBA00015325"/>
    </source>
</evidence>
<organism evidence="17 18">
    <name type="scientific">Anseongella ginsenosidimutans</name>
    <dbReference type="NCBI Taxonomy" id="496056"/>
    <lineage>
        <taxon>Bacteria</taxon>
        <taxon>Pseudomonadati</taxon>
        <taxon>Bacteroidota</taxon>
        <taxon>Sphingobacteriia</taxon>
        <taxon>Sphingobacteriales</taxon>
        <taxon>Sphingobacteriaceae</taxon>
        <taxon>Anseongella</taxon>
    </lineage>
</organism>
<evidence type="ECO:0000256" key="5">
    <source>
        <dbReference type="ARBA" id="ARBA00022475"/>
    </source>
</evidence>
<evidence type="ECO:0000256" key="7">
    <source>
        <dbReference type="ARBA" id="ARBA00022927"/>
    </source>
</evidence>
<dbReference type="HAMAP" id="MF_01810">
    <property type="entry name" value="YidC_type1"/>
    <property type="match status" value="1"/>
</dbReference>
<dbReference type="RefSeq" id="WP_132130215.1">
    <property type="nucleotide sequence ID" value="NZ_CP042432.1"/>
</dbReference>
<proteinExistence type="inferred from homology"/>
<feature type="domain" description="Membrane insertase YidC/Oxa/ALB C-terminal" evidence="15">
    <location>
        <begin position="363"/>
        <end position="555"/>
    </location>
</feature>
<keyword evidence="7 13" id="KW-0653">Protein transport</keyword>
<sequence length="607" mass="69050">MDRNTFTGLLIIAAILLAFTYFMRPSEADLKREQLLQDSLKRVAAGVAQQPAGDSMANAKVAEKTIDSALLSGPFGSAITGEEQLVTLENDVLKLTLNTKGGRIASVELKNEKRWDGDPLVLFEGPGNSFGLNLFVNNRNYSTNDLYFVPQPASGSDQAVMRLNYGPGQYIDFVYSLEGSNYLVNFDIRLQGMQQVIASDVDKLNLQWTADLLQQEKDMAAEQRYSTVYYNMEEDVDRLKENKDDEETLAGPVKWLSFKQHFFTSALIAESQFQGGKASVVTDVTKNNVIKTTSATLALPFTHQASETFNMQFYFGPSHFNTLKEVGYDLEDQVQLGWGPLQWINRWAVIPVFNWLDNFNLSYGIIILILTILLKLVLFPLTYTSYISQAKMRVLKPEMDEIKEKFKDEPTKVQQEYMKLYKSAGVNPLGGCLPMLLQMPILLAFFYFFPASFELRQESFLWVNDLATYDEFFKFGFTIPFVGSHLSLMCILMTASTIIYTYMNNQISGVTGQMKYIGYIMPIMFLGFLNSYPAGLNYYYLCANLITFSQQFMIRMFIDEGAIHNKLQENKKRPNANKKSKFQARLEEMMKQQQQQQKAKAGAKAKK</sequence>
<dbReference type="NCBIfam" id="TIGR03592">
    <property type="entry name" value="yidC_oxa1_cterm"/>
    <property type="match status" value="1"/>
</dbReference>
<name>A0A4R3KND2_9SPHI</name>
<dbReference type="PRINTS" id="PR00701">
    <property type="entry name" value="60KDINNERMP"/>
</dbReference>
<dbReference type="GO" id="GO:0015031">
    <property type="term" value="P:protein transport"/>
    <property type="evidence" value="ECO:0007669"/>
    <property type="project" value="UniProtKB-KW"/>
</dbReference>
<feature type="transmembrane region" description="Helical" evidence="13">
    <location>
        <begin position="479"/>
        <end position="502"/>
    </location>
</feature>
<feature type="compositionally biased region" description="Basic residues" evidence="14">
    <location>
        <begin position="573"/>
        <end position="582"/>
    </location>
</feature>
<feature type="region of interest" description="Disordered" evidence="14">
    <location>
        <begin position="569"/>
        <end position="607"/>
    </location>
</feature>
<protein>
    <recommendedName>
        <fullName evidence="3 13">Membrane protein insertase YidC</fullName>
    </recommendedName>
    <alternativeName>
        <fullName evidence="12 13">Foldase YidC</fullName>
    </alternativeName>
    <alternativeName>
        <fullName evidence="11 13">Membrane integrase YidC</fullName>
    </alternativeName>
    <alternativeName>
        <fullName evidence="13">Membrane protein YidC</fullName>
    </alternativeName>
</protein>
<evidence type="ECO:0000259" key="15">
    <source>
        <dbReference type="Pfam" id="PF02096"/>
    </source>
</evidence>
<dbReference type="GO" id="GO:0032977">
    <property type="term" value="F:membrane insertase activity"/>
    <property type="evidence" value="ECO:0007669"/>
    <property type="project" value="InterPro"/>
</dbReference>
<dbReference type="GO" id="GO:0051205">
    <property type="term" value="P:protein insertion into membrane"/>
    <property type="evidence" value="ECO:0007669"/>
    <property type="project" value="TreeGrafter"/>
</dbReference>
<keyword evidence="6 13" id="KW-0812">Transmembrane</keyword>
<dbReference type="OrthoDB" id="9780552at2"/>
<accession>A0A4R3KND2</accession>
<keyword evidence="8 13" id="KW-1133">Transmembrane helix</keyword>
<dbReference type="InterPro" id="IPR038221">
    <property type="entry name" value="YidC_periplasmic_sf"/>
</dbReference>
<evidence type="ECO:0000256" key="2">
    <source>
        <dbReference type="ARBA" id="ARBA00010527"/>
    </source>
</evidence>
<keyword evidence="10 13" id="KW-0143">Chaperone</keyword>
<comment type="similarity">
    <text evidence="2 13">Belongs to the OXA1/ALB3/YidC family. Type 1 subfamily.</text>
</comment>
<dbReference type="AlphaFoldDB" id="A0A4R3KND2"/>
<comment type="subcellular location">
    <subcellularLocation>
        <location evidence="1">Cell inner membrane</location>
        <topology evidence="1">Multi-pass membrane protein</topology>
    </subcellularLocation>
    <subcellularLocation>
        <location evidence="13">Cell membrane</location>
        <topology evidence="13">Multi-pass membrane protein</topology>
    </subcellularLocation>
</comment>
<evidence type="ECO:0000313" key="18">
    <source>
        <dbReference type="Proteomes" id="UP000295807"/>
    </source>
</evidence>
<evidence type="ECO:0000256" key="4">
    <source>
        <dbReference type="ARBA" id="ARBA00022448"/>
    </source>
</evidence>
<dbReference type="GO" id="GO:0005886">
    <property type="term" value="C:plasma membrane"/>
    <property type="evidence" value="ECO:0007669"/>
    <property type="project" value="UniProtKB-SubCell"/>
</dbReference>
<comment type="function">
    <text evidence="13">Required for the insertion and/or proper folding and/or complex formation of integral membrane proteins into the membrane. Involved in integration of membrane proteins that insert both dependently and independently of the Sec translocase complex, as well as at least some lipoproteins. Aids folding of multispanning membrane proteins.</text>
</comment>
<dbReference type="Pfam" id="PF14849">
    <property type="entry name" value="YidC_periplas"/>
    <property type="match status" value="1"/>
</dbReference>
<keyword evidence="9 13" id="KW-0472">Membrane</keyword>
<dbReference type="Pfam" id="PF02096">
    <property type="entry name" value="60KD_IMP"/>
    <property type="match status" value="1"/>
</dbReference>
<dbReference type="InterPro" id="IPR019998">
    <property type="entry name" value="Membr_insert_YidC"/>
</dbReference>
<comment type="subunit">
    <text evidence="13">Interacts with the Sec translocase complex via SecD. Specifically interacts with transmembrane segments of nascent integral membrane proteins during membrane integration.</text>
</comment>
<dbReference type="PANTHER" id="PTHR12428:SF65">
    <property type="entry name" value="CYTOCHROME C OXIDASE ASSEMBLY PROTEIN COX18, MITOCHONDRIAL"/>
    <property type="match status" value="1"/>
</dbReference>
<evidence type="ECO:0000313" key="17">
    <source>
        <dbReference type="EMBL" id="TCS85502.1"/>
    </source>
</evidence>
<dbReference type="PANTHER" id="PTHR12428">
    <property type="entry name" value="OXA1"/>
    <property type="match status" value="1"/>
</dbReference>
<dbReference type="Proteomes" id="UP000295807">
    <property type="component" value="Unassembled WGS sequence"/>
</dbReference>
<keyword evidence="5 13" id="KW-1003">Cell membrane</keyword>
<gene>
    <name evidence="13" type="primary">yidC</name>
    <name evidence="17" type="ORF">EDD80_11277</name>
</gene>
<evidence type="ECO:0000256" key="9">
    <source>
        <dbReference type="ARBA" id="ARBA00023136"/>
    </source>
</evidence>
<feature type="compositionally biased region" description="Low complexity" evidence="14">
    <location>
        <begin position="591"/>
        <end position="600"/>
    </location>
</feature>
<feature type="domain" description="Membrane insertase YidC N-terminal" evidence="16">
    <location>
        <begin position="86"/>
        <end position="346"/>
    </location>
</feature>
<evidence type="ECO:0000256" key="11">
    <source>
        <dbReference type="ARBA" id="ARBA00033245"/>
    </source>
</evidence>
<keyword evidence="18" id="KW-1185">Reference proteome</keyword>
<evidence type="ECO:0000256" key="12">
    <source>
        <dbReference type="ARBA" id="ARBA00033342"/>
    </source>
</evidence>
<evidence type="ECO:0000256" key="6">
    <source>
        <dbReference type="ARBA" id="ARBA00022692"/>
    </source>
</evidence>
<evidence type="ECO:0000256" key="14">
    <source>
        <dbReference type="SAM" id="MobiDB-lite"/>
    </source>
</evidence>
<dbReference type="Gene3D" id="2.70.98.90">
    <property type="match status" value="1"/>
</dbReference>
<comment type="caution">
    <text evidence="17">The sequence shown here is derived from an EMBL/GenBank/DDBJ whole genome shotgun (WGS) entry which is preliminary data.</text>
</comment>
<dbReference type="CDD" id="cd20070">
    <property type="entry name" value="5TM_YidC_Alb3"/>
    <property type="match status" value="1"/>
</dbReference>
<dbReference type="InterPro" id="IPR028055">
    <property type="entry name" value="YidC/Oxa/ALB_C"/>
</dbReference>
<dbReference type="NCBIfam" id="NF002356">
    <property type="entry name" value="PRK01318.2-3"/>
    <property type="match status" value="1"/>
</dbReference>
<dbReference type="InterPro" id="IPR047196">
    <property type="entry name" value="YidC_ALB_C"/>
</dbReference>
<feature type="transmembrane region" description="Helical" evidence="13">
    <location>
        <begin position="361"/>
        <end position="383"/>
    </location>
</feature>
<evidence type="ECO:0000256" key="8">
    <source>
        <dbReference type="ARBA" id="ARBA00022989"/>
    </source>
</evidence>
<reference evidence="17 18" key="1">
    <citation type="submission" date="2019-03" db="EMBL/GenBank/DDBJ databases">
        <title>Genomic Encyclopedia of Type Strains, Phase IV (KMG-IV): sequencing the most valuable type-strain genomes for metagenomic binning, comparative biology and taxonomic classification.</title>
        <authorList>
            <person name="Goeker M."/>
        </authorList>
    </citation>
    <scope>NUCLEOTIDE SEQUENCE [LARGE SCALE GENOMIC DNA]</scope>
    <source>
        <strain evidence="17 18">DSM 21100</strain>
    </source>
</reference>
<feature type="transmembrane region" description="Helical" evidence="13">
    <location>
        <begin position="428"/>
        <end position="449"/>
    </location>
</feature>
<dbReference type="CDD" id="cd19961">
    <property type="entry name" value="EcYidC-like_peri"/>
    <property type="match status" value="1"/>
</dbReference>
<dbReference type="EMBL" id="SMAD01000012">
    <property type="protein sequence ID" value="TCS85502.1"/>
    <property type="molecule type" value="Genomic_DNA"/>
</dbReference>
<feature type="transmembrane region" description="Helical" evidence="13">
    <location>
        <begin position="514"/>
        <end position="532"/>
    </location>
</feature>
<keyword evidence="4 13" id="KW-0813">Transport</keyword>
<evidence type="ECO:0000256" key="1">
    <source>
        <dbReference type="ARBA" id="ARBA00004429"/>
    </source>
</evidence>
<evidence type="ECO:0000259" key="16">
    <source>
        <dbReference type="Pfam" id="PF14849"/>
    </source>
</evidence>